<reference evidence="3" key="1">
    <citation type="submission" date="2025-08" db="UniProtKB">
        <authorList>
            <consortium name="RefSeq"/>
        </authorList>
    </citation>
    <scope>IDENTIFICATION</scope>
    <source>
        <strain evidence="3">OHB3-1</strain>
    </source>
</reference>
<dbReference type="GeneID" id="111007449"/>
<evidence type="ECO:0000256" key="1">
    <source>
        <dbReference type="ARBA" id="ARBA00009861"/>
    </source>
</evidence>
<dbReference type="KEGG" id="mcha:111007449"/>
<sequence length="459" mass="50980">MATLHETHSQVSVTKIISVFPKTLNPPKLLELSNLDRQCPLHMYLVFFYNPSPAYSSSSLDLVFTKLKAGLEETLAVWPQAAGRLEPSPTDGKLNLRCNNRGVILVQAMTNVEISGLGDLSKYNEFSEKLVYKPVLNGNFSEFPLVVAQLTRFGCGGYTVGTGISHSLFDGPAAHDFLTAWAAKSAIFKQRMEHQVELQRPVHQRGSLLDMAKFGNPRSSASAAVAIEHLYGLIMQAGRENNGEMGKNKKDEYFCTTFRVSREMIQRLKNNANLGANAAFHCSSFDVIAAHLWKARTKALSVNKEKMVCLQFAVDARNRLLPPLPKGFSGNAFVLASVTLTAKQLEEKSHRTIVEMIQNAKSRVNNDYVHAYKLGLEGPQASLPPLKELTVVSDWTRMPFHKIDFLHGQAAYASPLKPPILEVAYFLQNPADSQSIDVRVTLLSHTLDTFSSYFMTSMQ</sequence>
<dbReference type="RefSeq" id="XP_022135512.1">
    <property type="nucleotide sequence ID" value="XM_022279820.1"/>
</dbReference>
<comment type="similarity">
    <text evidence="1">Belongs to the plant acyltransferase family.</text>
</comment>
<proteinExistence type="inferred from homology"/>
<dbReference type="Proteomes" id="UP000504603">
    <property type="component" value="Unplaced"/>
</dbReference>
<protein>
    <submittedName>
        <fullName evidence="3">Brassinosteroid-related acyltransferase 1</fullName>
    </submittedName>
</protein>
<dbReference type="InterPro" id="IPR023213">
    <property type="entry name" value="CAT-like_dom_sf"/>
</dbReference>
<evidence type="ECO:0000313" key="3">
    <source>
        <dbReference type="RefSeq" id="XP_022135512.1"/>
    </source>
</evidence>
<name>A0A6J1C2X0_MOMCH</name>
<dbReference type="PANTHER" id="PTHR31642:SF145">
    <property type="entry name" value="BRASSINOSTEROID-RELATED ACYLTRANSFERASE 1"/>
    <property type="match status" value="1"/>
</dbReference>
<organism evidence="2 3">
    <name type="scientific">Momordica charantia</name>
    <name type="common">Bitter gourd</name>
    <name type="synonym">Balsam pear</name>
    <dbReference type="NCBI Taxonomy" id="3673"/>
    <lineage>
        <taxon>Eukaryota</taxon>
        <taxon>Viridiplantae</taxon>
        <taxon>Streptophyta</taxon>
        <taxon>Embryophyta</taxon>
        <taxon>Tracheophyta</taxon>
        <taxon>Spermatophyta</taxon>
        <taxon>Magnoliopsida</taxon>
        <taxon>eudicotyledons</taxon>
        <taxon>Gunneridae</taxon>
        <taxon>Pentapetalae</taxon>
        <taxon>rosids</taxon>
        <taxon>fabids</taxon>
        <taxon>Cucurbitales</taxon>
        <taxon>Cucurbitaceae</taxon>
        <taxon>Momordiceae</taxon>
        <taxon>Momordica</taxon>
    </lineage>
</organism>
<dbReference type="OrthoDB" id="671439at2759"/>
<keyword evidence="3" id="KW-0808">Transferase</keyword>
<dbReference type="GO" id="GO:0016747">
    <property type="term" value="F:acyltransferase activity, transferring groups other than amino-acyl groups"/>
    <property type="evidence" value="ECO:0007669"/>
    <property type="project" value="TreeGrafter"/>
</dbReference>
<gene>
    <name evidence="3" type="primary">LOC111007449</name>
</gene>
<dbReference type="InterPro" id="IPR050317">
    <property type="entry name" value="Plant_Fungal_Acyltransferase"/>
</dbReference>
<keyword evidence="2" id="KW-1185">Reference proteome</keyword>
<evidence type="ECO:0000313" key="2">
    <source>
        <dbReference type="Proteomes" id="UP000504603"/>
    </source>
</evidence>
<accession>A0A6J1C2X0</accession>
<keyword evidence="3" id="KW-0012">Acyltransferase</keyword>
<dbReference type="AlphaFoldDB" id="A0A6J1C2X0"/>
<dbReference type="Pfam" id="PF02458">
    <property type="entry name" value="Transferase"/>
    <property type="match status" value="1"/>
</dbReference>
<dbReference type="PANTHER" id="PTHR31642">
    <property type="entry name" value="TRICHOTHECENE 3-O-ACETYLTRANSFERASE"/>
    <property type="match status" value="1"/>
</dbReference>
<dbReference type="Gene3D" id="3.30.559.10">
    <property type="entry name" value="Chloramphenicol acetyltransferase-like domain"/>
    <property type="match status" value="2"/>
</dbReference>